<dbReference type="PANTHER" id="PTHR22914">
    <property type="entry name" value="CHITIN SYNTHASE"/>
    <property type="match status" value="1"/>
</dbReference>
<evidence type="ECO:0000259" key="12">
    <source>
        <dbReference type="Pfam" id="PF22997"/>
    </source>
</evidence>
<dbReference type="Pfam" id="PF03142">
    <property type="entry name" value="Chitin_synth_2"/>
    <property type="match status" value="2"/>
</dbReference>
<dbReference type="GO" id="GO:0004100">
    <property type="term" value="F:chitin synthase activity"/>
    <property type="evidence" value="ECO:0007669"/>
    <property type="project" value="UniProtKB-EC"/>
</dbReference>
<keyword evidence="6 11" id="KW-0812">Transmembrane</keyword>
<keyword evidence="14" id="KW-1185">Reference proteome</keyword>
<protein>
    <recommendedName>
        <fullName evidence="2">chitin synthase</fullName>
        <ecNumber evidence="2">2.4.1.16</ecNumber>
    </recommendedName>
</protein>
<dbReference type="EMBL" id="JADGJH010000518">
    <property type="protein sequence ID" value="KAJ3127300.1"/>
    <property type="molecule type" value="Genomic_DNA"/>
</dbReference>
<comment type="subcellular location">
    <subcellularLocation>
        <location evidence="1">Cell membrane</location>
        <topology evidence="1">Multi-pass membrane protein</topology>
    </subcellularLocation>
</comment>
<dbReference type="Pfam" id="PF22997">
    <property type="entry name" value="CHS4"/>
    <property type="match status" value="1"/>
</dbReference>
<evidence type="ECO:0000256" key="1">
    <source>
        <dbReference type="ARBA" id="ARBA00004651"/>
    </source>
</evidence>
<evidence type="ECO:0000256" key="11">
    <source>
        <dbReference type="SAM" id="Phobius"/>
    </source>
</evidence>
<evidence type="ECO:0000256" key="9">
    <source>
        <dbReference type="ARBA" id="ARBA00023180"/>
    </source>
</evidence>
<dbReference type="PANTHER" id="PTHR22914:SF16">
    <property type="entry name" value="CHITIN SYNTHASE 3"/>
    <property type="match status" value="1"/>
</dbReference>
<feature type="transmembrane region" description="Helical" evidence="11">
    <location>
        <begin position="443"/>
        <end position="468"/>
    </location>
</feature>
<feature type="region of interest" description="Disordered" evidence="10">
    <location>
        <begin position="492"/>
        <end position="522"/>
    </location>
</feature>
<dbReference type="SUPFAM" id="SSF53448">
    <property type="entry name" value="Nucleotide-diphospho-sugar transferases"/>
    <property type="match status" value="1"/>
</dbReference>
<feature type="transmembrane region" description="Helical" evidence="11">
    <location>
        <begin position="1073"/>
        <end position="1098"/>
    </location>
</feature>
<feature type="compositionally biased region" description="Polar residues" evidence="10">
    <location>
        <begin position="496"/>
        <end position="520"/>
    </location>
</feature>
<dbReference type="GO" id="GO:0005886">
    <property type="term" value="C:plasma membrane"/>
    <property type="evidence" value="ECO:0007669"/>
    <property type="project" value="UniProtKB-SubCell"/>
</dbReference>
<dbReference type="EC" id="2.4.1.16" evidence="2"/>
<gene>
    <name evidence="13" type="primary">CHS3_4</name>
    <name evidence="13" type="ORF">HK100_009818</name>
</gene>
<keyword evidence="5" id="KW-0808">Transferase</keyword>
<dbReference type="CDD" id="cd04190">
    <property type="entry name" value="Chitin_synth_C"/>
    <property type="match status" value="1"/>
</dbReference>
<evidence type="ECO:0000256" key="8">
    <source>
        <dbReference type="ARBA" id="ARBA00023136"/>
    </source>
</evidence>
<proteinExistence type="predicted"/>
<keyword evidence="4" id="KW-0328">Glycosyltransferase</keyword>
<dbReference type="InterPro" id="IPR054295">
    <property type="entry name" value="CHS4-like_dom"/>
</dbReference>
<reference evidence="13" key="1">
    <citation type="submission" date="2020-05" db="EMBL/GenBank/DDBJ databases">
        <title>Phylogenomic resolution of chytrid fungi.</title>
        <authorList>
            <person name="Stajich J.E."/>
            <person name="Amses K."/>
            <person name="Simmons R."/>
            <person name="Seto K."/>
            <person name="Myers J."/>
            <person name="Bonds A."/>
            <person name="Quandt C.A."/>
            <person name="Barry K."/>
            <person name="Liu P."/>
            <person name="Grigoriev I."/>
            <person name="Longcore J.E."/>
            <person name="James T.Y."/>
        </authorList>
    </citation>
    <scope>NUCLEOTIDE SEQUENCE</scope>
    <source>
        <strain evidence="13">JEL0513</strain>
    </source>
</reference>
<evidence type="ECO:0000256" key="3">
    <source>
        <dbReference type="ARBA" id="ARBA00022475"/>
    </source>
</evidence>
<evidence type="ECO:0000313" key="14">
    <source>
        <dbReference type="Proteomes" id="UP001211907"/>
    </source>
</evidence>
<dbReference type="Proteomes" id="UP001211907">
    <property type="component" value="Unassembled WGS sequence"/>
</dbReference>
<accession>A0AAD5XJ49</accession>
<feature type="transmembrane region" description="Helical" evidence="11">
    <location>
        <begin position="148"/>
        <end position="168"/>
    </location>
</feature>
<evidence type="ECO:0000256" key="6">
    <source>
        <dbReference type="ARBA" id="ARBA00022692"/>
    </source>
</evidence>
<evidence type="ECO:0000256" key="5">
    <source>
        <dbReference type="ARBA" id="ARBA00022679"/>
    </source>
</evidence>
<name>A0AAD5XJ49_9FUNG</name>
<keyword evidence="3" id="KW-1003">Cell membrane</keyword>
<evidence type="ECO:0000256" key="4">
    <source>
        <dbReference type="ARBA" id="ARBA00022676"/>
    </source>
</evidence>
<feature type="transmembrane region" description="Helical" evidence="11">
    <location>
        <begin position="1050"/>
        <end position="1067"/>
    </location>
</feature>
<sequence>MQNKQEDQSQTGNGSNDININNTLAAMQQYQQQRIINANLLNPSQRNLPEPTLPNVEEFLLATTANPPPNPSRNTSMTFTNAFSPSGVTANTTHHMEAMPINPGRTLTRPDRRRSQAFFTTFNSFRRPNLANQKKRLSDDSVIKTNTWVYASWILTCCFPSVVVANVFGKHDPLIRQAWREKVALCVIIAIMMGIVGFLTFGFQVYMTSSSHQPPREKIKRNQNTHLPYDNLIPLSGDIAIHGSLYSLQTSGSSHVSVSNVNIASVVKNSVGADLGLLFPPVKGAGACSGLDDARYPLFPCIANISSTGTQIWPNATLSTALDNSTSGCHIGISPLAGNILQSEGDLVYDYLDIFNAIQPENGNKKVMIFGGHVLDVSLFFYDNTSANVLGSGVRDLVLSHIGKDASRAFSTAGLLQEGECLTDYLRIASVDSIKPACLASTVITYISLIIILVVVLAKFVLALYFTYVIGWRLGNNRAYQRAMVDLRRRKEEYSKNGQPHQKPATRSNIPGGSNRSNGSDIVMEPVNAVGARSGPMTSESRRTAAHLRESTRDLMEPNRSWDANFGFMDIAAPPVDPETKKMLDDPTLMHCIAMVPCYSEGADSLKATLDSVANSYYPSTHKILFVIADGIVTGSGNAKSTPDILIDMIEVDERFRMDDPKRGGDATPFSYVAIADGANRKNFAKVYAGWYKYDVVEEQHKKGKNPLRRAQSSSSSLDIHHQGSDAGSDGDAYTKTMRQRRAGRVPMLLIVKCGNEEERDPAKPAAKPGNRGKRDSQVVLMNFLCKVMFDDRMTELEFDIFFKLFTITGVNPEKYECVLMVDADTRIYPDSLSHMVACLIRDDRVMGLCGETKILNKWDSWVTMIQVFEYFISHHLSKAFESVFGGVTCLPGCFSMYRIKSPKGPNGFWVPILANPDVVEEYSDHIVDTLHKKNLLLLGEDRFLSTMMLRQFPKRRMVFVPPAICKTVVPNGFKVLLSQRRRWINSTIHNLMELLLVKDLCGTFCISMQFIIFMDLVGTVVLPAAISFTIAIIVMTITKTGADTELPMILLALILGLPAVLILMTANRPIYIFWMIVYLLSLPIWNFVLPVYAFWHFDDFSWGATRKVSGEDTAHDHSARDGEFDGKGINMKRWSEWVQIIRADHERQMGRALPIASFVPPPSSAGSYSQSIASGDSERWSSVGSSVQGGAFASSSSDVGHWAVGAAPPPSLGGYAQSSVSYRASPLGFSEAHINRGDSSRNNNGR</sequence>
<keyword evidence="9" id="KW-0325">Glycoprotein</keyword>
<feature type="transmembrane region" description="Helical" evidence="11">
    <location>
        <begin position="1021"/>
        <end position="1038"/>
    </location>
</feature>
<comment type="caution">
    <text evidence="13">The sequence shown here is derived from an EMBL/GenBank/DDBJ whole genome shotgun (WGS) entry which is preliminary data.</text>
</comment>
<keyword evidence="7 11" id="KW-1133">Transmembrane helix</keyword>
<dbReference type="GO" id="GO:0006031">
    <property type="term" value="P:chitin biosynthetic process"/>
    <property type="evidence" value="ECO:0007669"/>
    <property type="project" value="TreeGrafter"/>
</dbReference>
<organism evidence="13 14">
    <name type="scientific">Physocladia obscura</name>
    <dbReference type="NCBI Taxonomy" id="109957"/>
    <lineage>
        <taxon>Eukaryota</taxon>
        <taxon>Fungi</taxon>
        <taxon>Fungi incertae sedis</taxon>
        <taxon>Chytridiomycota</taxon>
        <taxon>Chytridiomycota incertae sedis</taxon>
        <taxon>Chytridiomycetes</taxon>
        <taxon>Chytridiales</taxon>
        <taxon>Chytriomycetaceae</taxon>
        <taxon>Physocladia</taxon>
    </lineage>
</organism>
<dbReference type="GO" id="GO:0030428">
    <property type="term" value="C:cell septum"/>
    <property type="evidence" value="ECO:0007669"/>
    <property type="project" value="TreeGrafter"/>
</dbReference>
<evidence type="ECO:0000256" key="2">
    <source>
        <dbReference type="ARBA" id="ARBA00012543"/>
    </source>
</evidence>
<feature type="domain" description="Chitin synthase 4-like" evidence="12">
    <location>
        <begin position="362"/>
        <end position="429"/>
    </location>
</feature>
<feature type="transmembrane region" description="Helical" evidence="11">
    <location>
        <begin position="183"/>
        <end position="207"/>
    </location>
</feature>
<evidence type="ECO:0000256" key="10">
    <source>
        <dbReference type="SAM" id="MobiDB-lite"/>
    </source>
</evidence>
<evidence type="ECO:0000313" key="13">
    <source>
        <dbReference type="EMBL" id="KAJ3127300.1"/>
    </source>
</evidence>
<keyword evidence="8 11" id="KW-0472">Membrane</keyword>
<dbReference type="InterPro" id="IPR004835">
    <property type="entry name" value="Chitin_synth"/>
</dbReference>
<evidence type="ECO:0000256" key="7">
    <source>
        <dbReference type="ARBA" id="ARBA00022989"/>
    </source>
</evidence>
<dbReference type="AlphaFoldDB" id="A0AAD5XJ49"/>
<feature type="region of interest" description="Disordered" evidence="10">
    <location>
        <begin position="702"/>
        <end position="733"/>
    </location>
</feature>
<dbReference type="InterPro" id="IPR029044">
    <property type="entry name" value="Nucleotide-diphossugar_trans"/>
</dbReference>